<accession>A0A0D2JHL6</accession>
<proteinExistence type="predicted"/>
<dbReference type="STRING" id="1429043.X474_05490"/>
<dbReference type="InParanoid" id="A0A0D2JHL6"/>
<comment type="caution">
    <text evidence="1">The sequence shown here is derived from an EMBL/GenBank/DDBJ whole genome shotgun (WGS) entry which is preliminary data.</text>
</comment>
<dbReference type="EMBL" id="AZAC01000004">
    <property type="protein sequence ID" value="KIX15246.1"/>
    <property type="molecule type" value="Genomic_DNA"/>
</dbReference>
<gene>
    <name evidence="1" type="ORF">X474_05490</name>
</gene>
<sequence length="66" mass="7469">MDALKMFYGQMEYQACAHGEQGSGIKPQKFSRSFFTLNLAFDAMIFLPGAEECPAPGWNWETVFIL</sequence>
<evidence type="ECO:0000313" key="1">
    <source>
        <dbReference type="EMBL" id="KIX15246.1"/>
    </source>
</evidence>
<name>A0A0D2JHL6_9BACT</name>
<organism evidence="1 2">
    <name type="scientific">Dethiosulfatarculus sandiegensis</name>
    <dbReference type="NCBI Taxonomy" id="1429043"/>
    <lineage>
        <taxon>Bacteria</taxon>
        <taxon>Pseudomonadati</taxon>
        <taxon>Thermodesulfobacteriota</taxon>
        <taxon>Desulfarculia</taxon>
        <taxon>Desulfarculales</taxon>
        <taxon>Desulfarculaceae</taxon>
        <taxon>Dethiosulfatarculus</taxon>
    </lineage>
</organism>
<reference evidence="1 2" key="1">
    <citation type="submission" date="2013-11" db="EMBL/GenBank/DDBJ databases">
        <title>Metagenomic analysis of a methanogenic consortium involved in long chain n-alkane degradation.</title>
        <authorList>
            <person name="Davidova I.A."/>
            <person name="Callaghan A.V."/>
            <person name="Wawrik B."/>
            <person name="Pruitt S."/>
            <person name="Marks C."/>
            <person name="Duncan K.E."/>
            <person name="Suflita J.M."/>
        </authorList>
    </citation>
    <scope>NUCLEOTIDE SEQUENCE [LARGE SCALE GENOMIC DNA]</scope>
    <source>
        <strain evidence="1 2">SPR</strain>
    </source>
</reference>
<keyword evidence="2" id="KW-1185">Reference proteome</keyword>
<dbReference type="Proteomes" id="UP000032233">
    <property type="component" value="Unassembled WGS sequence"/>
</dbReference>
<dbReference type="AlphaFoldDB" id="A0A0D2JHL6"/>
<evidence type="ECO:0000313" key="2">
    <source>
        <dbReference type="Proteomes" id="UP000032233"/>
    </source>
</evidence>
<protein>
    <submittedName>
        <fullName evidence="1">Uncharacterized protein</fullName>
    </submittedName>
</protein>